<proteinExistence type="predicted"/>
<dbReference type="Proteomes" id="UP000320055">
    <property type="component" value="Unassembled WGS sequence"/>
</dbReference>
<evidence type="ECO:0000313" key="4">
    <source>
        <dbReference type="EMBL" id="VEP14176.1"/>
    </source>
</evidence>
<feature type="domain" description="Sulfotransferase" evidence="3">
    <location>
        <begin position="2"/>
        <end position="172"/>
    </location>
</feature>
<keyword evidence="1 4" id="KW-0808">Transferase</keyword>
<dbReference type="InterPro" id="IPR000863">
    <property type="entry name" value="Sulfotransferase_dom"/>
</dbReference>
<evidence type="ECO:0000259" key="3">
    <source>
        <dbReference type="Pfam" id="PF00685"/>
    </source>
</evidence>
<dbReference type="GO" id="GO:0008146">
    <property type="term" value="F:sulfotransferase activity"/>
    <property type="evidence" value="ECO:0007669"/>
    <property type="project" value="InterPro"/>
</dbReference>
<keyword evidence="2" id="KW-0325">Glycoprotein</keyword>
<dbReference type="Pfam" id="PF00685">
    <property type="entry name" value="Sulfotransfer_1"/>
    <property type="match status" value="1"/>
</dbReference>
<dbReference type="EMBL" id="CAACVJ010000164">
    <property type="protein sequence ID" value="VEP14176.1"/>
    <property type="molecule type" value="Genomic_DNA"/>
</dbReference>
<keyword evidence="5" id="KW-1185">Reference proteome</keyword>
<reference evidence="4 5" key="1">
    <citation type="submission" date="2019-01" db="EMBL/GenBank/DDBJ databases">
        <authorList>
            <person name="Brito A."/>
        </authorList>
    </citation>
    <scope>NUCLEOTIDE SEQUENCE [LARGE SCALE GENOMIC DNA]</scope>
    <source>
        <strain evidence="4">1</strain>
    </source>
</reference>
<gene>
    <name evidence="4" type="ORF">H1P_2460010</name>
</gene>
<dbReference type="InterPro" id="IPR027417">
    <property type="entry name" value="P-loop_NTPase"/>
</dbReference>
<organism evidence="4 5">
    <name type="scientific">Hyella patelloides LEGE 07179</name>
    <dbReference type="NCBI Taxonomy" id="945734"/>
    <lineage>
        <taxon>Bacteria</taxon>
        <taxon>Bacillati</taxon>
        <taxon>Cyanobacteriota</taxon>
        <taxon>Cyanophyceae</taxon>
        <taxon>Pleurocapsales</taxon>
        <taxon>Hyellaceae</taxon>
        <taxon>Hyella</taxon>
    </lineage>
</organism>
<dbReference type="AlphaFoldDB" id="A0A563VRZ0"/>
<name>A0A563VRZ0_9CYAN</name>
<evidence type="ECO:0000313" key="5">
    <source>
        <dbReference type="Proteomes" id="UP000320055"/>
    </source>
</evidence>
<protein>
    <submittedName>
        <fullName evidence="4">Sulfotransferase</fullName>
    </submittedName>
</protein>
<sequence length="269" mass="31610">MKCGTTSLHYYLNLHPEISMSSKKELHFFVAEKNWQRGIDWYKSHFTNPTKIRGETSPSYAACHKWRGVPSLMHSVVPNAKLIYILRDPIQQIISHYLHQKTCGVESRSINQVLANCDRPNNDYIVRTKYYFQLQQYLKYFAPEQILILTLEELSSNPQATLKKVFRYLEVDDSFVIPQTDKKLHQTQNKIQKNSLGFLISKMPLIGRVGQLPHEMRWRIEKLLYTSFSQQIEKPQLALEIKQKIINLLQDDISCLREYTGNDFSQWSV</sequence>
<dbReference type="PANTHER" id="PTHR10605">
    <property type="entry name" value="HEPARAN SULFATE SULFOTRANSFERASE"/>
    <property type="match status" value="1"/>
</dbReference>
<dbReference type="InterPro" id="IPR037359">
    <property type="entry name" value="NST/OST"/>
</dbReference>
<evidence type="ECO:0000256" key="1">
    <source>
        <dbReference type="ARBA" id="ARBA00022679"/>
    </source>
</evidence>
<dbReference type="SUPFAM" id="SSF52540">
    <property type="entry name" value="P-loop containing nucleoside triphosphate hydrolases"/>
    <property type="match status" value="1"/>
</dbReference>
<accession>A0A563VRZ0</accession>
<evidence type="ECO:0000256" key="2">
    <source>
        <dbReference type="ARBA" id="ARBA00023180"/>
    </source>
</evidence>
<dbReference type="PANTHER" id="PTHR10605:SF56">
    <property type="entry name" value="BIFUNCTIONAL HEPARAN SULFATE N-DEACETYLASE_N-SULFOTRANSFERASE"/>
    <property type="match status" value="1"/>
</dbReference>
<dbReference type="Gene3D" id="3.40.50.300">
    <property type="entry name" value="P-loop containing nucleotide triphosphate hydrolases"/>
    <property type="match status" value="1"/>
</dbReference>